<evidence type="ECO:0008006" key="8">
    <source>
        <dbReference type="Google" id="ProtNLM"/>
    </source>
</evidence>
<dbReference type="RefSeq" id="WP_218114772.1">
    <property type="nucleotide sequence ID" value="NZ_CAJVAP010000010.1"/>
</dbReference>
<comment type="subcellular location">
    <subcellularLocation>
        <location evidence="1">Membrane</location>
        <topology evidence="1">Multi-pass membrane protein</topology>
    </subcellularLocation>
</comment>
<name>A0A916JW37_9MICO</name>
<evidence type="ECO:0000256" key="1">
    <source>
        <dbReference type="ARBA" id="ARBA00004141"/>
    </source>
</evidence>
<dbReference type="EMBL" id="CAJVAP010000010">
    <property type="protein sequence ID" value="CAG7608863.1"/>
    <property type="molecule type" value="Genomic_DNA"/>
</dbReference>
<gene>
    <name evidence="6" type="ORF">LEUCIP111803_01161</name>
</gene>
<feature type="transmembrane region" description="Helical" evidence="5">
    <location>
        <begin position="188"/>
        <end position="207"/>
    </location>
</feature>
<dbReference type="AlphaFoldDB" id="A0A916JW37"/>
<dbReference type="PANTHER" id="PTHR43077">
    <property type="entry name" value="TRANSPORT PERMEASE YVFS-RELATED"/>
    <property type="match status" value="1"/>
</dbReference>
<protein>
    <recommendedName>
        <fullName evidence="8">DUF3533 domain-containing protein</fullName>
    </recommendedName>
</protein>
<evidence type="ECO:0000313" key="7">
    <source>
        <dbReference type="Proteomes" id="UP000693892"/>
    </source>
</evidence>
<keyword evidence="3 5" id="KW-1133">Transmembrane helix</keyword>
<evidence type="ECO:0000256" key="5">
    <source>
        <dbReference type="SAM" id="Phobius"/>
    </source>
</evidence>
<evidence type="ECO:0000256" key="2">
    <source>
        <dbReference type="ARBA" id="ARBA00022692"/>
    </source>
</evidence>
<feature type="transmembrane region" description="Helical" evidence="5">
    <location>
        <begin position="227"/>
        <end position="249"/>
    </location>
</feature>
<keyword evidence="2 5" id="KW-0812">Transmembrane</keyword>
<feature type="transmembrane region" description="Helical" evidence="5">
    <location>
        <begin position="344"/>
        <end position="362"/>
    </location>
</feature>
<keyword evidence="7" id="KW-1185">Reference proteome</keyword>
<comment type="caution">
    <text evidence="6">The sequence shown here is derived from an EMBL/GenBank/DDBJ whole genome shotgun (WGS) entry which is preliminary data.</text>
</comment>
<feature type="transmembrane region" description="Helical" evidence="5">
    <location>
        <begin position="255"/>
        <end position="276"/>
    </location>
</feature>
<dbReference type="PROSITE" id="PS51257">
    <property type="entry name" value="PROKAR_LIPOPROTEIN"/>
    <property type="match status" value="1"/>
</dbReference>
<dbReference type="InterPro" id="IPR051328">
    <property type="entry name" value="T7SS_ABC-Transporter"/>
</dbReference>
<keyword evidence="4 5" id="KW-0472">Membrane</keyword>
<dbReference type="PANTHER" id="PTHR43077:SF5">
    <property type="entry name" value="PHAGE INFECTION PROTEIN"/>
    <property type="match status" value="1"/>
</dbReference>
<accession>A0A916JW37</accession>
<sequence length="385" mass="40682">MIEKLGPKKYAFPVLVIVLIGCVMALMFYPMLNMAPKNLPFAVVSLDEGAQTPQGDVNAGDMIAEQLVDAEAPEGSNAAPIAWEVFDSQDDVDAAFAENELYGALTIPADFTRTRVLAQAGKGDAPSVEVVLDNAKSPMAATQMQALLGAMFGQMEIPANITLINTGDTGTTGATPTSPMAGMMSQQIGIMPLMMMSLVSSILLTRIFPKKDAVTNRGRFSALGKQLVYAVVFSLLAAMTAVILLNTLVGAGAPFWTTTVFLWFAGFAVMALFLGAFNVAMPFGALVALYAFLLAMMTAALPQEMLPAFWAEWVYPWTPQHMIGDGIRDILYRGADLMPRGSSGLLAIGGTGLALLILSGFIPERKAKSESGDAPSPNTAAAVPA</sequence>
<feature type="transmembrane region" description="Helical" evidence="5">
    <location>
        <begin position="283"/>
        <end position="301"/>
    </location>
</feature>
<proteinExistence type="predicted"/>
<dbReference type="Proteomes" id="UP000693892">
    <property type="component" value="Unassembled WGS sequence"/>
</dbReference>
<evidence type="ECO:0000256" key="3">
    <source>
        <dbReference type="ARBA" id="ARBA00022989"/>
    </source>
</evidence>
<feature type="transmembrane region" description="Helical" evidence="5">
    <location>
        <begin position="12"/>
        <end position="32"/>
    </location>
</feature>
<organism evidence="6 7">
    <name type="scientific">Leucobacter soli</name>
    <dbReference type="NCBI Taxonomy" id="2812850"/>
    <lineage>
        <taxon>Bacteria</taxon>
        <taxon>Bacillati</taxon>
        <taxon>Actinomycetota</taxon>
        <taxon>Actinomycetes</taxon>
        <taxon>Micrococcales</taxon>
        <taxon>Microbacteriaceae</taxon>
        <taxon>Leucobacter</taxon>
    </lineage>
</organism>
<evidence type="ECO:0000313" key="6">
    <source>
        <dbReference type="EMBL" id="CAG7608863.1"/>
    </source>
</evidence>
<reference evidence="6" key="1">
    <citation type="submission" date="2021-06" db="EMBL/GenBank/DDBJ databases">
        <authorList>
            <person name="Criscuolo A."/>
        </authorList>
    </citation>
    <scope>NUCLEOTIDE SEQUENCE</scope>
    <source>
        <strain evidence="6">CIP111803</strain>
    </source>
</reference>
<dbReference type="GO" id="GO:0016020">
    <property type="term" value="C:membrane"/>
    <property type="evidence" value="ECO:0007669"/>
    <property type="project" value="UniProtKB-SubCell"/>
</dbReference>
<evidence type="ECO:0000256" key="4">
    <source>
        <dbReference type="ARBA" id="ARBA00023136"/>
    </source>
</evidence>